<organism evidence="1 2">
    <name type="scientific">Salinimicrobium flavum</name>
    <dbReference type="NCBI Taxonomy" id="1737065"/>
    <lineage>
        <taxon>Bacteria</taxon>
        <taxon>Pseudomonadati</taxon>
        <taxon>Bacteroidota</taxon>
        <taxon>Flavobacteriia</taxon>
        <taxon>Flavobacteriales</taxon>
        <taxon>Flavobacteriaceae</taxon>
        <taxon>Salinimicrobium</taxon>
    </lineage>
</organism>
<gene>
    <name evidence="1" type="ORF">ACFSTG_07220</name>
</gene>
<evidence type="ECO:0000313" key="2">
    <source>
        <dbReference type="Proteomes" id="UP001597468"/>
    </source>
</evidence>
<proteinExistence type="predicted"/>
<protein>
    <recommendedName>
        <fullName evidence="3">Cupin domain-containing protein</fullName>
    </recommendedName>
</protein>
<name>A0ABW5IW34_9FLAO</name>
<dbReference type="InterPro" id="IPR014710">
    <property type="entry name" value="RmlC-like_jellyroll"/>
</dbReference>
<evidence type="ECO:0000313" key="1">
    <source>
        <dbReference type="EMBL" id="MFD2517678.1"/>
    </source>
</evidence>
<accession>A0ABW5IW34</accession>
<dbReference type="Proteomes" id="UP001597468">
    <property type="component" value="Unassembled WGS sequence"/>
</dbReference>
<evidence type="ECO:0008006" key="3">
    <source>
        <dbReference type="Google" id="ProtNLM"/>
    </source>
</evidence>
<reference evidence="2" key="1">
    <citation type="journal article" date="2019" name="Int. J. Syst. Evol. Microbiol.">
        <title>The Global Catalogue of Microorganisms (GCM) 10K type strain sequencing project: providing services to taxonomists for standard genome sequencing and annotation.</title>
        <authorList>
            <consortium name="The Broad Institute Genomics Platform"/>
            <consortium name="The Broad Institute Genome Sequencing Center for Infectious Disease"/>
            <person name="Wu L."/>
            <person name="Ma J."/>
        </authorList>
    </citation>
    <scope>NUCLEOTIDE SEQUENCE [LARGE SCALE GENOMIC DNA]</scope>
    <source>
        <strain evidence="2">KCTC 42585</strain>
    </source>
</reference>
<dbReference type="EMBL" id="JBHULT010000006">
    <property type="protein sequence ID" value="MFD2517678.1"/>
    <property type="molecule type" value="Genomic_DNA"/>
</dbReference>
<dbReference type="Gene3D" id="2.60.120.10">
    <property type="entry name" value="Jelly Rolls"/>
    <property type="match status" value="1"/>
</dbReference>
<sequence>MILKEILSETGTAGKPVVRKLQQGKATDSHVLAIGLGKEVVLRDHKSDIPAKIVVLKGKMVYKEKDTKVVLQALDEYDIPVGEIHRVEAIEDSLFIVIKG</sequence>
<keyword evidence="2" id="KW-1185">Reference proteome</keyword>
<comment type="caution">
    <text evidence="1">The sequence shown here is derived from an EMBL/GenBank/DDBJ whole genome shotgun (WGS) entry which is preliminary data.</text>
</comment>
<dbReference type="SUPFAM" id="SSF51182">
    <property type="entry name" value="RmlC-like cupins"/>
    <property type="match status" value="1"/>
</dbReference>
<dbReference type="InterPro" id="IPR011051">
    <property type="entry name" value="RmlC_Cupin_sf"/>
</dbReference>
<dbReference type="RefSeq" id="WP_380750300.1">
    <property type="nucleotide sequence ID" value="NZ_JBHULT010000006.1"/>
</dbReference>